<comment type="caution">
    <text evidence="9">The sequence shown here is derived from an EMBL/GenBank/DDBJ whole genome shotgun (WGS) entry which is preliminary data.</text>
</comment>
<feature type="domain" description="Replication protein A C-terminal" evidence="8">
    <location>
        <begin position="173"/>
        <end position="275"/>
    </location>
</feature>
<dbReference type="SUPFAM" id="SSF50249">
    <property type="entry name" value="Nucleic acid-binding proteins"/>
    <property type="match status" value="1"/>
</dbReference>
<dbReference type="GO" id="GO:0035861">
    <property type="term" value="C:site of double-strand break"/>
    <property type="evidence" value="ECO:0007669"/>
    <property type="project" value="TreeGrafter"/>
</dbReference>
<dbReference type="PANTHER" id="PTHR13989:SF16">
    <property type="entry name" value="REPLICATION PROTEIN A2"/>
    <property type="match status" value="1"/>
</dbReference>
<dbReference type="AlphaFoldDB" id="A0A7C8INU0"/>
<comment type="similarity">
    <text evidence="2">Belongs to the replication factor A protein 2 family.</text>
</comment>
<keyword evidence="10" id="KW-1185">Reference proteome</keyword>
<dbReference type="Gene3D" id="2.40.50.140">
    <property type="entry name" value="Nucleic acid-binding proteins"/>
    <property type="match status" value="1"/>
</dbReference>
<dbReference type="CDD" id="cd04478">
    <property type="entry name" value="RPA2_DBD_D"/>
    <property type="match status" value="1"/>
</dbReference>
<evidence type="ECO:0000256" key="2">
    <source>
        <dbReference type="ARBA" id="ARBA00007815"/>
    </source>
</evidence>
<keyword evidence="4" id="KW-0238">DNA-binding</keyword>
<dbReference type="InterPro" id="IPR040260">
    <property type="entry name" value="RFA2-like"/>
</dbReference>
<evidence type="ECO:0000256" key="6">
    <source>
        <dbReference type="SAM" id="MobiDB-lite"/>
    </source>
</evidence>
<dbReference type="InterPro" id="IPR036388">
    <property type="entry name" value="WH-like_DNA-bd_sf"/>
</dbReference>
<dbReference type="PANTHER" id="PTHR13989">
    <property type="entry name" value="REPLICATION PROTEIN A-RELATED"/>
    <property type="match status" value="1"/>
</dbReference>
<dbReference type="GO" id="GO:0006260">
    <property type="term" value="P:DNA replication"/>
    <property type="evidence" value="ECO:0007669"/>
    <property type="project" value="UniProtKB-KW"/>
</dbReference>
<gene>
    <name evidence="9" type="ORF">GQX73_g5147</name>
</gene>
<dbReference type="InterPro" id="IPR014892">
    <property type="entry name" value="RPA_C"/>
</dbReference>
<dbReference type="InParanoid" id="A0A7C8INU0"/>
<evidence type="ECO:0000259" key="7">
    <source>
        <dbReference type="Pfam" id="PF01336"/>
    </source>
</evidence>
<dbReference type="GO" id="GO:0005662">
    <property type="term" value="C:DNA replication factor A complex"/>
    <property type="evidence" value="ECO:0007669"/>
    <property type="project" value="TreeGrafter"/>
</dbReference>
<evidence type="ECO:0008006" key="11">
    <source>
        <dbReference type="Google" id="ProtNLM"/>
    </source>
</evidence>
<evidence type="ECO:0000256" key="1">
    <source>
        <dbReference type="ARBA" id="ARBA00004123"/>
    </source>
</evidence>
<feature type="region of interest" description="Disordered" evidence="6">
    <location>
        <begin position="11"/>
        <end position="45"/>
    </location>
</feature>
<keyword evidence="5" id="KW-0539">Nucleus</keyword>
<organism evidence="9 10">
    <name type="scientific">Xylaria multiplex</name>
    <dbReference type="NCBI Taxonomy" id="323545"/>
    <lineage>
        <taxon>Eukaryota</taxon>
        <taxon>Fungi</taxon>
        <taxon>Dikarya</taxon>
        <taxon>Ascomycota</taxon>
        <taxon>Pezizomycotina</taxon>
        <taxon>Sordariomycetes</taxon>
        <taxon>Xylariomycetidae</taxon>
        <taxon>Xylariales</taxon>
        <taxon>Xylariaceae</taxon>
        <taxon>Xylaria</taxon>
    </lineage>
</organism>
<reference evidence="9 10" key="1">
    <citation type="submission" date="2019-12" db="EMBL/GenBank/DDBJ databases">
        <title>Draft genome sequence of the ascomycete Xylaria multiplex DSM 110363.</title>
        <authorList>
            <person name="Buettner E."/>
            <person name="Kellner H."/>
        </authorList>
    </citation>
    <scope>NUCLEOTIDE SEQUENCE [LARGE SCALE GENOMIC DNA]</scope>
    <source>
        <strain evidence="9 10">DSM 110363</strain>
    </source>
</reference>
<evidence type="ECO:0000256" key="3">
    <source>
        <dbReference type="ARBA" id="ARBA00022705"/>
    </source>
</evidence>
<dbReference type="InterPro" id="IPR012340">
    <property type="entry name" value="NA-bd_OB-fold"/>
</dbReference>
<dbReference type="Proteomes" id="UP000481858">
    <property type="component" value="Unassembled WGS sequence"/>
</dbReference>
<dbReference type="FunCoup" id="A0A7C8INU0">
    <property type="interactions" value="810"/>
</dbReference>
<evidence type="ECO:0000313" key="10">
    <source>
        <dbReference type="Proteomes" id="UP000481858"/>
    </source>
</evidence>
<dbReference type="Gene3D" id="1.10.10.10">
    <property type="entry name" value="Winged helix-like DNA-binding domain superfamily/Winged helix DNA-binding domain"/>
    <property type="match status" value="1"/>
</dbReference>
<dbReference type="GO" id="GO:0006289">
    <property type="term" value="P:nucleotide-excision repair"/>
    <property type="evidence" value="ECO:0007669"/>
    <property type="project" value="TreeGrafter"/>
</dbReference>
<comment type="subcellular location">
    <subcellularLocation>
        <location evidence="1">Nucleus</location>
    </subcellularLocation>
</comment>
<accession>A0A7C8INU0</accession>
<name>A0A7C8INU0_9PEZI</name>
<protein>
    <recommendedName>
        <fullName evidence="11">Replication protein A C-terminal domain-containing protein</fullName>
    </recommendedName>
</protein>
<dbReference type="GO" id="GO:0000781">
    <property type="term" value="C:chromosome, telomeric region"/>
    <property type="evidence" value="ECO:0007669"/>
    <property type="project" value="TreeGrafter"/>
</dbReference>
<feature type="domain" description="OB" evidence="7">
    <location>
        <begin position="78"/>
        <end position="147"/>
    </location>
</feature>
<keyword evidence="3" id="KW-0235">DNA replication</keyword>
<dbReference type="InterPro" id="IPR036390">
    <property type="entry name" value="WH_DNA-bd_sf"/>
</dbReference>
<dbReference type="GO" id="GO:0003697">
    <property type="term" value="F:single-stranded DNA binding"/>
    <property type="evidence" value="ECO:0007669"/>
    <property type="project" value="TreeGrafter"/>
</dbReference>
<sequence>MSAYNGYSTTSYATTGGDDAGGYAPGGWGGSQGGSQSGPKPVNDESLRPVTIKQIIDAEPVYAGDATFRIDGIDVKQVTLVAMVRAISPQTTNITYKMDDGTGIIEVKQWLDADKQESSESAPAAFDVSDYVRVWGRLKSFGNNKRHVGAHVIKPVRDFNEVNYHLLEAAYVHLHFTRGALPQGGGGGGGAVGGGIGGDNSDSMFVDDGGSGAGGRGYGSKARKMFDYLQRSGNPTEGVHMQVIAREAGMSIQDVMEGAEELLSHGTIYTTMDDETFAILER</sequence>
<dbReference type="SUPFAM" id="SSF46785">
    <property type="entry name" value="Winged helix' DNA-binding domain"/>
    <property type="match status" value="1"/>
</dbReference>
<dbReference type="EMBL" id="WUBL01000051">
    <property type="protein sequence ID" value="KAF2968446.1"/>
    <property type="molecule type" value="Genomic_DNA"/>
</dbReference>
<dbReference type="InterPro" id="IPR014646">
    <property type="entry name" value="Rfa2/RPA32"/>
</dbReference>
<evidence type="ECO:0000259" key="8">
    <source>
        <dbReference type="Pfam" id="PF08784"/>
    </source>
</evidence>
<evidence type="ECO:0000256" key="5">
    <source>
        <dbReference type="ARBA" id="ARBA00023242"/>
    </source>
</evidence>
<proteinExistence type="inferred from homology"/>
<dbReference type="GO" id="GO:0000724">
    <property type="term" value="P:double-strand break repair via homologous recombination"/>
    <property type="evidence" value="ECO:0007669"/>
    <property type="project" value="TreeGrafter"/>
</dbReference>
<dbReference type="OrthoDB" id="25571at2759"/>
<feature type="compositionally biased region" description="Gly residues" evidence="6">
    <location>
        <begin position="18"/>
        <end position="36"/>
    </location>
</feature>
<dbReference type="Pfam" id="PF01336">
    <property type="entry name" value="tRNA_anti-codon"/>
    <property type="match status" value="1"/>
</dbReference>
<evidence type="ECO:0000256" key="4">
    <source>
        <dbReference type="ARBA" id="ARBA00023125"/>
    </source>
</evidence>
<dbReference type="InterPro" id="IPR004365">
    <property type="entry name" value="NA-bd_OB_tRNA"/>
</dbReference>
<evidence type="ECO:0000313" key="9">
    <source>
        <dbReference type="EMBL" id="KAF2968446.1"/>
    </source>
</evidence>
<dbReference type="Pfam" id="PF08784">
    <property type="entry name" value="RPA_C"/>
    <property type="match status" value="1"/>
</dbReference>
<dbReference type="PIRSF" id="PIRSF036949">
    <property type="entry name" value="RPA32"/>
    <property type="match status" value="1"/>
</dbReference>